<dbReference type="Proteomes" id="UP000036681">
    <property type="component" value="Unplaced"/>
</dbReference>
<sequence>MHLFGVLWLSVLFTIFYTVDTITYGRVTSRSLSPSTALIHVCKESEVLSRRTRHVRGHGYNVRNEYCTGSLISRQVVITAGHCIQGKRGSTLMVNFLDKKKLVLFRTVRKFYIFRQHVSFQLDFLPLIFCAFL</sequence>
<dbReference type="Pfam" id="PF00089">
    <property type="entry name" value="Trypsin"/>
    <property type="match status" value="1"/>
</dbReference>
<evidence type="ECO:0000313" key="2">
    <source>
        <dbReference type="Proteomes" id="UP000036681"/>
    </source>
</evidence>
<dbReference type="InterPro" id="IPR009003">
    <property type="entry name" value="Peptidase_S1_PA"/>
</dbReference>
<dbReference type="InterPro" id="IPR001254">
    <property type="entry name" value="Trypsin_dom"/>
</dbReference>
<accession>A0A0M3ICF2</accession>
<keyword evidence="2" id="KW-1185">Reference proteome</keyword>
<evidence type="ECO:0000259" key="1">
    <source>
        <dbReference type="Pfam" id="PF00089"/>
    </source>
</evidence>
<dbReference type="GO" id="GO:0004252">
    <property type="term" value="F:serine-type endopeptidase activity"/>
    <property type="evidence" value="ECO:0007669"/>
    <property type="project" value="InterPro"/>
</dbReference>
<proteinExistence type="predicted"/>
<dbReference type="AlphaFoldDB" id="A0A0M3ICF2"/>
<dbReference type="Gene3D" id="2.40.10.10">
    <property type="entry name" value="Trypsin-like serine proteases"/>
    <property type="match status" value="1"/>
</dbReference>
<dbReference type="SUPFAM" id="SSF50494">
    <property type="entry name" value="Trypsin-like serine proteases"/>
    <property type="match status" value="1"/>
</dbReference>
<dbReference type="InterPro" id="IPR043504">
    <property type="entry name" value="Peptidase_S1_PA_chymotrypsin"/>
</dbReference>
<reference evidence="3" key="1">
    <citation type="submission" date="2017-02" db="UniProtKB">
        <authorList>
            <consortium name="WormBaseParasite"/>
        </authorList>
    </citation>
    <scope>IDENTIFICATION</scope>
</reference>
<organism evidence="2 3">
    <name type="scientific">Ascaris lumbricoides</name>
    <name type="common">Giant roundworm</name>
    <dbReference type="NCBI Taxonomy" id="6252"/>
    <lineage>
        <taxon>Eukaryota</taxon>
        <taxon>Metazoa</taxon>
        <taxon>Ecdysozoa</taxon>
        <taxon>Nematoda</taxon>
        <taxon>Chromadorea</taxon>
        <taxon>Rhabditida</taxon>
        <taxon>Spirurina</taxon>
        <taxon>Ascaridomorpha</taxon>
        <taxon>Ascaridoidea</taxon>
        <taxon>Ascarididae</taxon>
        <taxon>Ascaris</taxon>
    </lineage>
</organism>
<evidence type="ECO:0000313" key="3">
    <source>
        <dbReference type="WBParaSite" id="ALUE_0001555701-mRNA-1"/>
    </source>
</evidence>
<name>A0A0M3ICF2_ASCLU</name>
<feature type="domain" description="Peptidase S1" evidence="1">
    <location>
        <begin position="63"/>
        <end position="91"/>
    </location>
</feature>
<dbReference type="WBParaSite" id="ALUE_0001555701-mRNA-1">
    <property type="protein sequence ID" value="ALUE_0001555701-mRNA-1"/>
    <property type="gene ID" value="ALUE_0001555701"/>
</dbReference>
<protein>
    <submittedName>
        <fullName evidence="3">Peptidase S1 domain-containing protein</fullName>
    </submittedName>
</protein>
<dbReference type="GO" id="GO:0006508">
    <property type="term" value="P:proteolysis"/>
    <property type="evidence" value="ECO:0007669"/>
    <property type="project" value="InterPro"/>
</dbReference>